<evidence type="ECO:0000313" key="2">
    <source>
        <dbReference type="Proteomes" id="UP001319827"/>
    </source>
</evidence>
<reference evidence="1 2" key="2">
    <citation type="journal article" date="2021" name="Int. J. Syst. Evol. Microbiol.">
        <title>Isolation and Polyphasic Characterization of Desulfuromonas versatilis sp. Nov., an Electrogenic Bacteria Capable of Versatile Metabolism Isolated from a Graphene Oxide-Reducing Enrichment Culture.</title>
        <authorList>
            <person name="Xie L."/>
            <person name="Yoshida N."/>
            <person name="Ishii S."/>
            <person name="Meng L."/>
        </authorList>
    </citation>
    <scope>NUCLEOTIDE SEQUENCE [LARGE SCALE GENOMIC DNA]</scope>
    <source>
        <strain evidence="1 2">NIT-T3</strain>
    </source>
</reference>
<gene>
    <name evidence="1" type="ORF">DESUT3_08270</name>
</gene>
<dbReference type="EMBL" id="AP024355">
    <property type="protein sequence ID" value="BCR03758.1"/>
    <property type="molecule type" value="Genomic_DNA"/>
</dbReference>
<keyword evidence="2" id="KW-1185">Reference proteome</keyword>
<organism evidence="1 2">
    <name type="scientific">Desulfuromonas versatilis</name>
    <dbReference type="NCBI Taxonomy" id="2802975"/>
    <lineage>
        <taxon>Bacteria</taxon>
        <taxon>Pseudomonadati</taxon>
        <taxon>Thermodesulfobacteriota</taxon>
        <taxon>Desulfuromonadia</taxon>
        <taxon>Desulfuromonadales</taxon>
        <taxon>Desulfuromonadaceae</taxon>
        <taxon>Desulfuromonas</taxon>
    </lineage>
</organism>
<proteinExistence type="predicted"/>
<name>A0ABM8HMX7_9BACT</name>
<evidence type="ECO:0000313" key="1">
    <source>
        <dbReference type="EMBL" id="BCR03758.1"/>
    </source>
</evidence>
<reference evidence="1 2" key="1">
    <citation type="journal article" date="2016" name="C (Basel)">
        <title>Selective Growth of and Electricity Production by Marine Exoelectrogenic Bacteria in Self-Aggregated Hydrogel of Microbially Reduced Graphene Oxide.</title>
        <authorList>
            <person name="Yoshida N."/>
            <person name="Goto Y."/>
            <person name="Miyata Y."/>
        </authorList>
    </citation>
    <scope>NUCLEOTIDE SEQUENCE [LARGE SCALE GENOMIC DNA]</scope>
    <source>
        <strain evidence="1 2">NIT-T3</strain>
    </source>
</reference>
<evidence type="ECO:0008006" key="3">
    <source>
        <dbReference type="Google" id="ProtNLM"/>
    </source>
</evidence>
<dbReference type="RefSeq" id="WP_221251205.1">
    <property type="nucleotide sequence ID" value="NZ_AP024355.1"/>
</dbReference>
<accession>A0ABM8HMX7</accession>
<protein>
    <recommendedName>
        <fullName evidence="3">Response regulator receiver protein</fullName>
    </recommendedName>
</protein>
<dbReference type="Proteomes" id="UP001319827">
    <property type="component" value="Chromosome"/>
</dbReference>
<sequence>MRVLFVGSHPRARALFRLLCGRDRQAVLHSANGLTSVRLLLETGNRYDFAILSGREGTADCLAMAGELRAANPRVTIAYLSMAEQEPPRARGWNRLLGAFEKSSQGPRMLNCVLALPSAAAGNCARDLGEVIFEYQAPCTPKRAIAP</sequence>